<organism evidence="2">
    <name type="scientific">marine metagenome</name>
    <dbReference type="NCBI Taxonomy" id="408172"/>
    <lineage>
        <taxon>unclassified sequences</taxon>
        <taxon>metagenomes</taxon>
        <taxon>ecological metagenomes</taxon>
    </lineage>
</organism>
<feature type="compositionally biased region" description="Basic and acidic residues" evidence="1">
    <location>
        <begin position="33"/>
        <end position="42"/>
    </location>
</feature>
<gene>
    <name evidence="2" type="ORF">METZ01_LOCUS19217</name>
</gene>
<sequence>MITPRPITVAHERTTRHVDEPHNGENGLNHQNPFKDLRRLAS</sequence>
<evidence type="ECO:0000256" key="1">
    <source>
        <dbReference type="SAM" id="MobiDB-lite"/>
    </source>
</evidence>
<dbReference type="AlphaFoldDB" id="A0A381PLN8"/>
<reference evidence="2" key="1">
    <citation type="submission" date="2018-05" db="EMBL/GenBank/DDBJ databases">
        <authorList>
            <person name="Lanie J.A."/>
            <person name="Ng W.-L."/>
            <person name="Kazmierczak K.M."/>
            <person name="Andrzejewski T.M."/>
            <person name="Davidsen T.M."/>
            <person name="Wayne K.J."/>
            <person name="Tettelin H."/>
            <person name="Glass J.I."/>
            <person name="Rusch D."/>
            <person name="Podicherti R."/>
            <person name="Tsui H.-C.T."/>
            <person name="Winkler M.E."/>
        </authorList>
    </citation>
    <scope>NUCLEOTIDE SEQUENCE</scope>
</reference>
<name>A0A381PLN8_9ZZZZ</name>
<feature type="region of interest" description="Disordered" evidence="1">
    <location>
        <begin position="1"/>
        <end position="42"/>
    </location>
</feature>
<dbReference type="EMBL" id="UINC01000983">
    <property type="protein sequence ID" value="SUZ66363.1"/>
    <property type="molecule type" value="Genomic_DNA"/>
</dbReference>
<accession>A0A381PLN8</accession>
<evidence type="ECO:0000313" key="2">
    <source>
        <dbReference type="EMBL" id="SUZ66363.1"/>
    </source>
</evidence>
<protein>
    <submittedName>
        <fullName evidence="2">Uncharacterized protein</fullName>
    </submittedName>
</protein>
<feature type="compositionally biased region" description="Basic and acidic residues" evidence="1">
    <location>
        <begin position="10"/>
        <end position="23"/>
    </location>
</feature>
<proteinExistence type="predicted"/>